<feature type="transmembrane region" description="Helical" evidence="6">
    <location>
        <begin position="515"/>
        <end position="533"/>
    </location>
</feature>
<keyword evidence="3 6" id="KW-1133">Transmembrane helix</keyword>
<dbReference type="PANTHER" id="PTHR23501">
    <property type="entry name" value="MAJOR FACILITATOR SUPERFAMILY"/>
    <property type="match status" value="1"/>
</dbReference>
<dbReference type="EMBL" id="WWBZ02000007">
    <property type="protein sequence ID" value="KAF4312094.1"/>
    <property type="molecule type" value="Genomic_DNA"/>
</dbReference>
<keyword evidence="4 6" id="KW-0472">Membrane</keyword>
<dbReference type="CDD" id="cd17502">
    <property type="entry name" value="MFS_Azr1_MDR_like"/>
    <property type="match status" value="1"/>
</dbReference>
<dbReference type="Gene3D" id="1.20.1250.20">
    <property type="entry name" value="MFS general substrate transporter like domains"/>
    <property type="match status" value="2"/>
</dbReference>
<feature type="transmembrane region" description="Helical" evidence="6">
    <location>
        <begin position="179"/>
        <end position="199"/>
    </location>
</feature>
<evidence type="ECO:0000256" key="3">
    <source>
        <dbReference type="ARBA" id="ARBA00022989"/>
    </source>
</evidence>
<dbReference type="Proteomes" id="UP000572817">
    <property type="component" value="Unassembled WGS sequence"/>
</dbReference>
<feature type="transmembrane region" description="Helical" evidence="6">
    <location>
        <begin position="205"/>
        <end position="225"/>
    </location>
</feature>
<feature type="transmembrane region" description="Helical" evidence="6">
    <location>
        <begin position="319"/>
        <end position="339"/>
    </location>
</feature>
<evidence type="ECO:0000259" key="7">
    <source>
        <dbReference type="PROSITE" id="PS50850"/>
    </source>
</evidence>
<dbReference type="SUPFAM" id="SSF103473">
    <property type="entry name" value="MFS general substrate transporter"/>
    <property type="match status" value="1"/>
</dbReference>
<dbReference type="OrthoDB" id="10021397at2759"/>
<feature type="transmembrane region" description="Helical" evidence="6">
    <location>
        <begin position="142"/>
        <end position="167"/>
    </location>
</feature>
<dbReference type="AlphaFoldDB" id="A0A8H4J512"/>
<reference evidence="8" key="1">
    <citation type="submission" date="2020-04" db="EMBL/GenBank/DDBJ databases">
        <title>Genome Assembly and Annotation of Botryosphaeria dothidea sdau 11-99, a Latent Pathogen of Apple Fruit Ring Rot in China.</title>
        <authorList>
            <person name="Yu C."/>
            <person name="Diao Y."/>
            <person name="Lu Q."/>
            <person name="Zhao J."/>
            <person name="Cui S."/>
            <person name="Peng C."/>
            <person name="He B."/>
            <person name="Liu H."/>
        </authorList>
    </citation>
    <scope>NUCLEOTIDE SEQUENCE [LARGE SCALE GENOMIC DNA]</scope>
    <source>
        <strain evidence="8">Sdau11-99</strain>
    </source>
</reference>
<keyword evidence="2 6" id="KW-0812">Transmembrane</keyword>
<evidence type="ECO:0000256" key="1">
    <source>
        <dbReference type="ARBA" id="ARBA00004141"/>
    </source>
</evidence>
<feature type="transmembrane region" description="Helical" evidence="6">
    <location>
        <begin position="49"/>
        <end position="69"/>
    </location>
</feature>
<dbReference type="InterPro" id="IPR020846">
    <property type="entry name" value="MFS_dom"/>
</dbReference>
<feature type="transmembrane region" description="Helical" evidence="6">
    <location>
        <begin position="351"/>
        <end position="370"/>
    </location>
</feature>
<organism evidence="8 9">
    <name type="scientific">Botryosphaeria dothidea</name>
    <dbReference type="NCBI Taxonomy" id="55169"/>
    <lineage>
        <taxon>Eukaryota</taxon>
        <taxon>Fungi</taxon>
        <taxon>Dikarya</taxon>
        <taxon>Ascomycota</taxon>
        <taxon>Pezizomycotina</taxon>
        <taxon>Dothideomycetes</taxon>
        <taxon>Dothideomycetes incertae sedis</taxon>
        <taxon>Botryosphaeriales</taxon>
        <taxon>Botryosphaeriaceae</taxon>
        <taxon>Botryosphaeria</taxon>
    </lineage>
</organism>
<feature type="transmembrane region" description="Helical" evidence="6">
    <location>
        <begin position="116"/>
        <end position="136"/>
    </location>
</feature>
<accession>A0A8H4J512</accession>
<feature type="compositionally biased region" description="Polar residues" evidence="5">
    <location>
        <begin position="9"/>
        <end position="28"/>
    </location>
</feature>
<feature type="transmembrane region" description="Helical" evidence="6">
    <location>
        <begin position="246"/>
        <end position="265"/>
    </location>
</feature>
<feature type="region of interest" description="Disordered" evidence="5">
    <location>
        <begin position="1"/>
        <end position="35"/>
    </location>
</feature>
<dbReference type="InterPro" id="IPR036259">
    <property type="entry name" value="MFS_trans_sf"/>
</dbReference>
<dbReference type="Pfam" id="PF07690">
    <property type="entry name" value="MFS_1"/>
    <property type="match status" value="1"/>
</dbReference>
<dbReference type="PROSITE" id="PS50850">
    <property type="entry name" value="MFS"/>
    <property type="match status" value="1"/>
</dbReference>
<gene>
    <name evidence="8" type="ORF">GTA08_BOTSDO12097</name>
</gene>
<dbReference type="GO" id="GO:0005886">
    <property type="term" value="C:plasma membrane"/>
    <property type="evidence" value="ECO:0007669"/>
    <property type="project" value="TreeGrafter"/>
</dbReference>
<evidence type="ECO:0000313" key="9">
    <source>
        <dbReference type="Proteomes" id="UP000572817"/>
    </source>
</evidence>
<sequence length="564" mass="59011">MEHGRPEAPQSTKSNVDTTHAGKSSQDAAATPDARQIDDTYQPQSATKVFLLLVSVFLSIFLVALDRLIISTAIPQITDEFHSLPDVGWYGSAYTLTCCSFQLLFGKLYTLYSVKVVMLTSVLLFELGSVVCGAAPSSTAFIVGRAIAGVGAAGIFAGCIVSMVYAVPLEKRPKLQGMFGALFGIASIVGPLIGGVFTSKLSWRWCFYINLPFGGVAMAVIALCLKVPDRDTTKIPWTQKLAQLDVLGSAALIPGVVCLLLALQWGGNTYAWSSGRIIALLTLAGILLVAFAAIQILLPKTATIPPRIFKQRSIAAGCWATICIGASQYIFVYFLPIWFQSIKGSSAVHSGIQLLPLLLAMVLASIAGGLTTSKLGFYTPPAILGSCIMAAGAGLLTTLSASTPSSAWIGYQALYGLGMGLSFQAPNLAAQTVLPARDVPVGTALVFFAQLLGATVFVSVAENVWAGALVRRLASLPGFDERLVTQGGATALLAGLPAGLRETALAAYNEALRSVFRIGLVLACLAVLGMVGLEWRSVLEKKGESPGGKSGVADEVVLGGAGKV</sequence>
<dbReference type="GO" id="GO:0022857">
    <property type="term" value="F:transmembrane transporter activity"/>
    <property type="evidence" value="ECO:0007669"/>
    <property type="project" value="InterPro"/>
</dbReference>
<evidence type="ECO:0000256" key="4">
    <source>
        <dbReference type="ARBA" id="ARBA00023136"/>
    </source>
</evidence>
<evidence type="ECO:0000313" key="8">
    <source>
        <dbReference type="EMBL" id="KAF4312094.1"/>
    </source>
</evidence>
<protein>
    <submittedName>
        <fullName evidence="8">Mfs aflatoxin efflux</fullName>
    </submittedName>
</protein>
<proteinExistence type="predicted"/>
<evidence type="ECO:0000256" key="6">
    <source>
        <dbReference type="SAM" id="Phobius"/>
    </source>
</evidence>
<name>A0A8H4J512_9PEZI</name>
<dbReference type="FunFam" id="1.20.1720.10:FF:000012">
    <property type="entry name" value="MFS toxin efflux pump (AflT)"/>
    <property type="match status" value="1"/>
</dbReference>
<feature type="transmembrane region" description="Helical" evidence="6">
    <location>
        <begin position="277"/>
        <end position="298"/>
    </location>
</feature>
<dbReference type="FunFam" id="1.20.1250.20:FF:000196">
    <property type="entry name" value="MFS toxin efflux pump (AflT)"/>
    <property type="match status" value="1"/>
</dbReference>
<comment type="subcellular location">
    <subcellularLocation>
        <location evidence="1">Membrane</location>
        <topology evidence="1">Multi-pass membrane protein</topology>
    </subcellularLocation>
</comment>
<keyword evidence="9" id="KW-1185">Reference proteome</keyword>
<feature type="domain" description="Major facilitator superfamily (MFS) profile" evidence="7">
    <location>
        <begin position="52"/>
        <end position="538"/>
    </location>
</feature>
<comment type="caution">
    <text evidence="8">The sequence shown here is derived from an EMBL/GenBank/DDBJ whole genome shotgun (WGS) entry which is preliminary data.</text>
</comment>
<feature type="transmembrane region" description="Helical" evidence="6">
    <location>
        <begin position="441"/>
        <end position="461"/>
    </location>
</feature>
<dbReference type="InterPro" id="IPR011701">
    <property type="entry name" value="MFS"/>
</dbReference>
<feature type="transmembrane region" description="Helical" evidence="6">
    <location>
        <begin position="382"/>
        <end position="402"/>
    </location>
</feature>
<feature type="transmembrane region" description="Helical" evidence="6">
    <location>
        <begin position="89"/>
        <end position="109"/>
    </location>
</feature>
<dbReference type="PANTHER" id="PTHR23501:SF153">
    <property type="entry name" value="AFLATOXIN EFFLUX PUMP, PUTATIVE-RELATED"/>
    <property type="match status" value="1"/>
</dbReference>
<evidence type="ECO:0000256" key="5">
    <source>
        <dbReference type="SAM" id="MobiDB-lite"/>
    </source>
</evidence>
<evidence type="ECO:0000256" key="2">
    <source>
        <dbReference type="ARBA" id="ARBA00022692"/>
    </source>
</evidence>